<dbReference type="GO" id="GO:0016491">
    <property type="term" value="F:oxidoreductase activity"/>
    <property type="evidence" value="ECO:0007669"/>
    <property type="project" value="InterPro"/>
</dbReference>
<name>A0A423GPJ3_9PSED</name>
<protein>
    <submittedName>
        <fullName evidence="1">Uncharacterized protein</fullName>
    </submittedName>
</protein>
<dbReference type="InterPro" id="IPR016161">
    <property type="entry name" value="Ald_DH/histidinol_DH"/>
</dbReference>
<dbReference type="Proteomes" id="UP000284684">
    <property type="component" value="Unassembled WGS sequence"/>
</dbReference>
<evidence type="ECO:0000313" key="2">
    <source>
        <dbReference type="Proteomes" id="UP000284684"/>
    </source>
</evidence>
<dbReference type="SUPFAM" id="SSF53720">
    <property type="entry name" value="ALDH-like"/>
    <property type="match status" value="1"/>
</dbReference>
<evidence type="ECO:0000313" key="1">
    <source>
        <dbReference type="EMBL" id="ROM94593.1"/>
    </source>
</evidence>
<dbReference type="EMBL" id="MOBI01000020">
    <property type="protein sequence ID" value="ROM94593.1"/>
    <property type="molecule type" value="Genomic_DNA"/>
</dbReference>
<accession>A0A423GPJ3</accession>
<gene>
    <name evidence="1" type="ORF">BK658_18795</name>
</gene>
<sequence length="69" mass="7675">MDSFDPRLIAMRSAHFIAGQYHDAQPGLEVMRPLDGQVYAQLPIVDADLVDEAFEANLCFKSVLIDIVP</sequence>
<proteinExistence type="predicted"/>
<dbReference type="AlphaFoldDB" id="A0A423GPJ3"/>
<reference evidence="1 2" key="1">
    <citation type="submission" date="2016-10" db="EMBL/GenBank/DDBJ databases">
        <title>Comparative genome analysis of multiple Pseudomonas spp. focuses on biocontrol and plant growth promoting traits.</title>
        <authorList>
            <person name="Tao X.-Y."/>
            <person name="Taylor C.G."/>
        </authorList>
    </citation>
    <scope>NUCLEOTIDE SEQUENCE [LARGE SCALE GENOMIC DNA]</scope>
    <source>
        <strain evidence="1 2">37D10</strain>
    </source>
</reference>
<comment type="caution">
    <text evidence="1">The sequence shown here is derived from an EMBL/GenBank/DDBJ whole genome shotgun (WGS) entry which is preliminary data.</text>
</comment>
<organism evidence="1 2">
    <name type="scientific">Pseudomonas brassicacearum</name>
    <dbReference type="NCBI Taxonomy" id="930166"/>
    <lineage>
        <taxon>Bacteria</taxon>
        <taxon>Pseudomonadati</taxon>
        <taxon>Pseudomonadota</taxon>
        <taxon>Gammaproteobacteria</taxon>
        <taxon>Pseudomonadales</taxon>
        <taxon>Pseudomonadaceae</taxon>
        <taxon>Pseudomonas</taxon>
    </lineage>
</organism>